<dbReference type="InterPro" id="IPR003594">
    <property type="entry name" value="HATPase_dom"/>
</dbReference>
<accession>A0A7W2EL30</accession>
<dbReference type="InterPro" id="IPR000014">
    <property type="entry name" value="PAS"/>
</dbReference>
<dbReference type="InterPro" id="IPR004358">
    <property type="entry name" value="Sig_transdc_His_kin-like_C"/>
</dbReference>
<comment type="catalytic activity">
    <reaction evidence="1">
        <text>ATP + protein L-histidine = ADP + protein N-phospho-L-histidine.</text>
        <dbReference type="EC" id="2.7.13.3"/>
    </reaction>
</comment>
<sequence>MSATPIRPARDASIALIVSATLTGVVTLVLLAFALLYYDMERERRWDALRQTLATSADQLAVAVALPVWNFDPSQIEVLMFSALSNRNLQAAVVSARPSQLDYVVRRDASGALRGGGAVPTDASLLRATRPIMVEGQRVGEVAVYATPAPLLAELRRSRLAIVGIIVVLDAALVASVYLLLWHLMLKPLKAVGQYAASVEAGGPGLMRPGVRFYGELRTLSASVRNMVALLDKRYRDLQQGQERLQIATQAAGVGIWDWDVVRDELVWDDKMFEQFRVQRDQFCGAYAAWSAAVLPEDLPAAAAEVAAALRGEREYATEFRIRWPDGSIRTIRAESLIFRDAQGHALRMVGVNYDVTAARLAEQELLRHRNHLEELVAERTAALSAAVSEAKAANRAKSVFLATMSHELRTPLNAVIGFSRLMGESATMGTDEKRNLAIIHRAGQQLLRLINDILELSKIEAGRAVLQSEAVDPGELAREAVDMVRARAGQAGVALTLRCHDLPPAVRLDGAKLRQVLLNLMSNAVKFAERGQVMLELRGRAREEGGYWLDFAVRDSGIGIASADQARIFEPFYRADDGDGKEGTGLGLAISRDFVELMGGTLAVESAPGQGTVFSFTLAAGAEDVSRLAPSAEAQAEVCGLAPRQRGKRVLVVDDNADGRQLLVSLLAPLGFVVLSADSGTAALEVLAREAVDLLLVDWRMPGMDGLELTRRLRGGVAAQPRVVVLTASAFEEERQQALAAGADDFLRKPVEQEALFQVLERLLGVVFERRPRAADGPAAPAAPAATAAQMARLPASVRAALRGALRELNQPKVLDILAPYRAGHGPLVEAVAAMLQQYQYRQLCRLIEEAEGMA</sequence>
<dbReference type="SMART" id="SM00387">
    <property type="entry name" value="HATPase_c"/>
    <property type="match status" value="1"/>
</dbReference>
<evidence type="ECO:0000256" key="7">
    <source>
        <dbReference type="ARBA" id="ARBA00022741"/>
    </source>
</evidence>
<keyword evidence="8" id="KW-0418">Kinase</keyword>
<dbReference type="InterPro" id="IPR036097">
    <property type="entry name" value="HisK_dim/P_sf"/>
</dbReference>
<feature type="domain" description="Response regulatory" evidence="15">
    <location>
        <begin position="650"/>
        <end position="765"/>
    </location>
</feature>
<comment type="subcellular location">
    <subcellularLocation>
        <location evidence="2">Cell inner membrane</location>
        <topology evidence="2">Multi-pass membrane protein</topology>
    </subcellularLocation>
</comment>
<evidence type="ECO:0000256" key="2">
    <source>
        <dbReference type="ARBA" id="ARBA00004429"/>
    </source>
</evidence>
<dbReference type="InterPro" id="IPR035965">
    <property type="entry name" value="PAS-like_dom_sf"/>
</dbReference>
<evidence type="ECO:0000313" key="18">
    <source>
        <dbReference type="Proteomes" id="UP000566711"/>
    </source>
</evidence>
<dbReference type="EMBL" id="JACEZS010000021">
    <property type="protein sequence ID" value="MBA5607797.1"/>
    <property type="molecule type" value="Genomic_DNA"/>
</dbReference>
<evidence type="ECO:0000256" key="12">
    <source>
        <dbReference type="PROSITE-ProRule" id="PRU00169"/>
    </source>
</evidence>
<evidence type="ECO:0000256" key="10">
    <source>
        <dbReference type="ARBA" id="ARBA00022989"/>
    </source>
</evidence>
<dbReference type="PANTHER" id="PTHR43047">
    <property type="entry name" value="TWO-COMPONENT HISTIDINE PROTEIN KINASE"/>
    <property type="match status" value="1"/>
</dbReference>
<dbReference type="CDD" id="cd17546">
    <property type="entry name" value="REC_hyHK_CKI1_RcsC-like"/>
    <property type="match status" value="1"/>
</dbReference>
<dbReference type="Gene3D" id="3.30.565.10">
    <property type="entry name" value="Histidine kinase-like ATPase, C-terminal domain"/>
    <property type="match status" value="1"/>
</dbReference>
<dbReference type="Proteomes" id="UP000566711">
    <property type="component" value="Unassembled WGS sequence"/>
</dbReference>
<gene>
    <name evidence="17" type="ORF">H3H36_20795</name>
</gene>
<keyword evidence="4 12" id="KW-0597">Phosphoprotein</keyword>
<dbReference type="InterPro" id="IPR001610">
    <property type="entry name" value="PAC"/>
</dbReference>
<dbReference type="SMART" id="SM00086">
    <property type="entry name" value="PAC"/>
    <property type="match status" value="1"/>
</dbReference>
<dbReference type="PANTHER" id="PTHR43047:SF64">
    <property type="entry name" value="HISTIDINE KINASE CONTAINING CHEY-HOMOLOGOUS RECEIVER DOMAIN AND PAS DOMAIN-RELATED"/>
    <property type="match status" value="1"/>
</dbReference>
<dbReference type="SMART" id="SM00388">
    <property type="entry name" value="HisKA"/>
    <property type="match status" value="1"/>
</dbReference>
<proteinExistence type="predicted"/>
<evidence type="ECO:0000259" key="15">
    <source>
        <dbReference type="PROSITE" id="PS50110"/>
    </source>
</evidence>
<evidence type="ECO:0000259" key="14">
    <source>
        <dbReference type="PROSITE" id="PS50109"/>
    </source>
</evidence>
<keyword evidence="5" id="KW-0808">Transferase</keyword>
<dbReference type="GO" id="GO:0000155">
    <property type="term" value="F:phosphorelay sensor kinase activity"/>
    <property type="evidence" value="ECO:0007669"/>
    <property type="project" value="InterPro"/>
</dbReference>
<dbReference type="FunFam" id="3.30.565.10:FF:000006">
    <property type="entry name" value="Sensor histidine kinase WalK"/>
    <property type="match status" value="1"/>
</dbReference>
<keyword evidence="9" id="KW-0067">ATP-binding</keyword>
<dbReference type="GO" id="GO:0005886">
    <property type="term" value="C:plasma membrane"/>
    <property type="evidence" value="ECO:0007669"/>
    <property type="project" value="UniProtKB-SubCell"/>
</dbReference>
<dbReference type="Gene3D" id="2.10.70.100">
    <property type="match status" value="1"/>
</dbReference>
<dbReference type="Gene3D" id="3.30.450.20">
    <property type="entry name" value="PAS domain"/>
    <property type="match status" value="1"/>
</dbReference>
<dbReference type="InterPro" id="IPR005467">
    <property type="entry name" value="His_kinase_dom"/>
</dbReference>
<evidence type="ECO:0000256" key="1">
    <source>
        <dbReference type="ARBA" id="ARBA00000085"/>
    </source>
</evidence>
<evidence type="ECO:0000256" key="6">
    <source>
        <dbReference type="ARBA" id="ARBA00022692"/>
    </source>
</evidence>
<dbReference type="InterPro" id="IPR036890">
    <property type="entry name" value="HATPase_C_sf"/>
</dbReference>
<dbReference type="Pfam" id="PF00512">
    <property type="entry name" value="HisKA"/>
    <property type="match status" value="1"/>
</dbReference>
<evidence type="ECO:0000256" key="3">
    <source>
        <dbReference type="ARBA" id="ARBA00012438"/>
    </source>
</evidence>
<keyword evidence="10 13" id="KW-1133">Transmembrane helix</keyword>
<dbReference type="PROSITE" id="PS50113">
    <property type="entry name" value="PAC"/>
    <property type="match status" value="1"/>
</dbReference>
<dbReference type="Gene3D" id="3.40.50.2300">
    <property type="match status" value="1"/>
</dbReference>
<dbReference type="SUPFAM" id="SSF55785">
    <property type="entry name" value="PYP-like sensor domain (PAS domain)"/>
    <property type="match status" value="1"/>
</dbReference>
<dbReference type="AlphaFoldDB" id="A0A7W2EL30"/>
<dbReference type="InterPro" id="IPR013655">
    <property type="entry name" value="PAS_fold_3"/>
</dbReference>
<dbReference type="InterPro" id="IPR011006">
    <property type="entry name" value="CheY-like_superfamily"/>
</dbReference>
<organism evidence="17 18">
    <name type="scientific">Rugamonas fusca</name>
    <dbReference type="NCBI Taxonomy" id="2758568"/>
    <lineage>
        <taxon>Bacteria</taxon>
        <taxon>Pseudomonadati</taxon>
        <taxon>Pseudomonadota</taxon>
        <taxon>Betaproteobacteria</taxon>
        <taxon>Burkholderiales</taxon>
        <taxon>Oxalobacteraceae</taxon>
        <taxon>Telluria group</taxon>
        <taxon>Rugamonas</taxon>
    </lineage>
</organism>
<protein>
    <recommendedName>
        <fullName evidence="3">histidine kinase</fullName>
        <ecNumber evidence="3">2.7.13.3</ecNumber>
    </recommendedName>
</protein>
<evidence type="ECO:0000256" key="13">
    <source>
        <dbReference type="SAM" id="Phobius"/>
    </source>
</evidence>
<dbReference type="CDD" id="cd00082">
    <property type="entry name" value="HisKA"/>
    <property type="match status" value="1"/>
</dbReference>
<evidence type="ECO:0000256" key="5">
    <source>
        <dbReference type="ARBA" id="ARBA00022679"/>
    </source>
</evidence>
<dbReference type="CDD" id="cd16922">
    <property type="entry name" value="HATPase_EvgS-ArcB-TorS-like"/>
    <property type="match status" value="1"/>
</dbReference>
<feature type="modified residue" description="4-aspartylphosphate" evidence="12">
    <location>
        <position position="699"/>
    </location>
</feature>
<keyword evidence="7" id="KW-0547">Nucleotide-binding</keyword>
<dbReference type="SUPFAM" id="SSF52172">
    <property type="entry name" value="CheY-like"/>
    <property type="match status" value="1"/>
</dbReference>
<feature type="domain" description="PAC" evidence="16">
    <location>
        <begin position="316"/>
        <end position="368"/>
    </location>
</feature>
<evidence type="ECO:0000256" key="8">
    <source>
        <dbReference type="ARBA" id="ARBA00022777"/>
    </source>
</evidence>
<dbReference type="Pfam" id="PF08447">
    <property type="entry name" value="PAS_3"/>
    <property type="match status" value="1"/>
</dbReference>
<feature type="domain" description="Histidine kinase" evidence="14">
    <location>
        <begin position="404"/>
        <end position="623"/>
    </location>
</feature>
<evidence type="ECO:0000313" key="17">
    <source>
        <dbReference type="EMBL" id="MBA5607797.1"/>
    </source>
</evidence>
<feature type="transmembrane region" description="Helical" evidence="13">
    <location>
        <begin position="12"/>
        <end position="38"/>
    </location>
</feature>
<dbReference type="PROSITE" id="PS50109">
    <property type="entry name" value="HIS_KIN"/>
    <property type="match status" value="1"/>
</dbReference>
<dbReference type="RefSeq" id="WP_182219999.1">
    <property type="nucleotide sequence ID" value="NZ_JACEZS010000021.1"/>
</dbReference>
<evidence type="ECO:0000256" key="4">
    <source>
        <dbReference type="ARBA" id="ARBA00022553"/>
    </source>
</evidence>
<dbReference type="SUPFAM" id="SSF55874">
    <property type="entry name" value="ATPase domain of HSP90 chaperone/DNA topoisomerase II/histidine kinase"/>
    <property type="match status" value="1"/>
</dbReference>
<dbReference type="InterPro" id="IPR000700">
    <property type="entry name" value="PAS-assoc_C"/>
</dbReference>
<dbReference type="Gene3D" id="1.10.287.130">
    <property type="match status" value="1"/>
</dbReference>
<evidence type="ECO:0000256" key="9">
    <source>
        <dbReference type="ARBA" id="ARBA00022840"/>
    </source>
</evidence>
<name>A0A7W2EL30_9BURK</name>
<dbReference type="PROSITE" id="PS50110">
    <property type="entry name" value="RESPONSE_REGULATORY"/>
    <property type="match status" value="1"/>
</dbReference>
<dbReference type="SMART" id="SM00448">
    <property type="entry name" value="REC"/>
    <property type="match status" value="1"/>
</dbReference>
<dbReference type="Pfam" id="PF02518">
    <property type="entry name" value="HATPase_c"/>
    <property type="match status" value="1"/>
</dbReference>
<dbReference type="Pfam" id="PF00072">
    <property type="entry name" value="Response_reg"/>
    <property type="match status" value="1"/>
</dbReference>
<dbReference type="CDD" id="cd00130">
    <property type="entry name" value="PAS"/>
    <property type="match status" value="1"/>
</dbReference>
<feature type="transmembrane region" description="Helical" evidence="13">
    <location>
        <begin position="160"/>
        <end position="185"/>
    </location>
</feature>
<dbReference type="InterPro" id="IPR001789">
    <property type="entry name" value="Sig_transdc_resp-reg_receiver"/>
</dbReference>
<reference evidence="17 18" key="1">
    <citation type="submission" date="2020-07" db="EMBL/GenBank/DDBJ databases">
        <title>Novel species isolated from subtropical streams in China.</title>
        <authorList>
            <person name="Lu H."/>
        </authorList>
    </citation>
    <scope>NUCLEOTIDE SEQUENCE [LARGE SCALE GENOMIC DNA]</scope>
    <source>
        <strain evidence="17 18">FT3S</strain>
    </source>
</reference>
<dbReference type="GO" id="GO:0005524">
    <property type="term" value="F:ATP binding"/>
    <property type="evidence" value="ECO:0007669"/>
    <property type="project" value="UniProtKB-KW"/>
</dbReference>
<comment type="caution">
    <text evidence="17">The sequence shown here is derived from an EMBL/GenBank/DDBJ whole genome shotgun (WGS) entry which is preliminary data.</text>
</comment>
<dbReference type="PRINTS" id="PR00344">
    <property type="entry name" value="BCTRLSENSOR"/>
</dbReference>
<keyword evidence="18" id="KW-1185">Reference proteome</keyword>
<dbReference type="SUPFAM" id="SSF47384">
    <property type="entry name" value="Homodimeric domain of signal transducing histidine kinase"/>
    <property type="match status" value="1"/>
</dbReference>
<dbReference type="InterPro" id="IPR003661">
    <property type="entry name" value="HisK_dim/P_dom"/>
</dbReference>
<evidence type="ECO:0000259" key="16">
    <source>
        <dbReference type="PROSITE" id="PS50113"/>
    </source>
</evidence>
<dbReference type="EC" id="2.7.13.3" evidence="3"/>
<evidence type="ECO:0000256" key="11">
    <source>
        <dbReference type="ARBA" id="ARBA00023136"/>
    </source>
</evidence>
<keyword evidence="6 13" id="KW-0812">Transmembrane</keyword>
<keyword evidence="11 13" id="KW-0472">Membrane</keyword>
<dbReference type="FunFam" id="1.10.287.130:FF:000004">
    <property type="entry name" value="Ethylene receptor 1"/>
    <property type="match status" value="1"/>
</dbReference>